<dbReference type="SUPFAM" id="SSF109604">
    <property type="entry name" value="HD-domain/PDEase-like"/>
    <property type="match status" value="1"/>
</dbReference>
<dbReference type="NCBIfam" id="TIGR00691">
    <property type="entry name" value="spoT_relA"/>
    <property type="match status" value="1"/>
</dbReference>
<keyword evidence="4" id="KW-0808">Transferase</keyword>
<dbReference type="InterPro" id="IPR045865">
    <property type="entry name" value="ACT-like_dom_sf"/>
</dbReference>
<dbReference type="InterPro" id="IPR012676">
    <property type="entry name" value="TGS-like"/>
</dbReference>
<dbReference type="Pfam" id="PF04607">
    <property type="entry name" value="RelA_SpoT"/>
    <property type="match status" value="1"/>
</dbReference>
<dbReference type="SUPFAM" id="SSF55021">
    <property type="entry name" value="ACT-like"/>
    <property type="match status" value="1"/>
</dbReference>
<dbReference type="InterPro" id="IPR007685">
    <property type="entry name" value="RelA_SpoT"/>
</dbReference>
<dbReference type="InterPro" id="IPR033655">
    <property type="entry name" value="TGS_RelA/SpoT"/>
</dbReference>
<organism evidence="4 5">
    <name type="scientific">Hoylesella oralis ATCC 33269</name>
    <dbReference type="NCBI Taxonomy" id="873533"/>
    <lineage>
        <taxon>Bacteria</taxon>
        <taxon>Pseudomonadati</taxon>
        <taxon>Bacteroidota</taxon>
        <taxon>Bacteroidia</taxon>
        <taxon>Bacteroidales</taxon>
        <taxon>Prevotellaceae</taxon>
        <taxon>Hoylesella</taxon>
    </lineage>
</organism>
<reference evidence="4" key="1">
    <citation type="submission" date="2011-01" db="EMBL/GenBank/DDBJ databases">
        <authorList>
            <person name="Muzny D."/>
            <person name="Qin X."/>
            <person name="Buhay C."/>
            <person name="Dugan-Rocha S."/>
            <person name="Ding Y."/>
            <person name="Chen G."/>
            <person name="Hawes A."/>
            <person name="Holder M."/>
            <person name="Jhangiani S."/>
            <person name="Johnson A."/>
            <person name="Khan Z."/>
            <person name="Li Z."/>
            <person name="Liu W."/>
            <person name="Liu X."/>
            <person name="Perez L."/>
            <person name="Shen H."/>
            <person name="Wang Q."/>
            <person name="Watt J."/>
            <person name="Xi L."/>
            <person name="Xin Y."/>
            <person name="Zhou J."/>
            <person name="Deng J."/>
            <person name="Jiang H."/>
            <person name="Liu Y."/>
            <person name="Qu J."/>
            <person name="Song X.-Z."/>
            <person name="Zhang L."/>
            <person name="Villasana D."/>
            <person name="Johnson A."/>
            <person name="Liu J."/>
            <person name="Liyanage D."/>
            <person name="Lorensuhewa L."/>
            <person name="Robinson T."/>
            <person name="Song A."/>
            <person name="Song B.-B."/>
            <person name="Dinh H."/>
            <person name="Thornton R."/>
            <person name="Coyle M."/>
            <person name="Francisco L."/>
            <person name="Jackson L."/>
            <person name="Javaid M."/>
            <person name="Korchina V."/>
            <person name="Kovar C."/>
            <person name="Mata R."/>
            <person name="Mathew T."/>
            <person name="Ngo R."/>
            <person name="Nguyen L."/>
            <person name="Nguyen N."/>
            <person name="Okwuonu G."/>
            <person name="Ongeri F."/>
            <person name="Pham C."/>
            <person name="Simmons D."/>
            <person name="Wilczek-Boney K."/>
            <person name="Hale W."/>
            <person name="Jakkamsetti A."/>
            <person name="Pham P."/>
            <person name="Ruth R."/>
            <person name="San Lucas F."/>
            <person name="Warren J."/>
            <person name="Zhang J."/>
            <person name="Zhao Z."/>
            <person name="Zhou C."/>
            <person name="Zhu D."/>
            <person name="Lee S."/>
            <person name="Bess C."/>
            <person name="Blankenburg K."/>
            <person name="Forbes L."/>
            <person name="Fu Q."/>
            <person name="Gubbala S."/>
            <person name="Hirani K."/>
            <person name="Jayaseelan J.C."/>
            <person name="Lara F."/>
            <person name="Munidasa M."/>
            <person name="Palculict T."/>
            <person name="Patil S."/>
            <person name="Pu L.-L."/>
            <person name="Saada N."/>
            <person name="Tang L."/>
            <person name="Weissenberger G."/>
            <person name="Zhu Y."/>
            <person name="Hemphill L."/>
            <person name="Shang Y."/>
            <person name="Youmans B."/>
            <person name="Ayvaz T."/>
            <person name="Ross M."/>
            <person name="Santibanez J."/>
            <person name="Aqrawi P."/>
            <person name="Gross S."/>
            <person name="Joshi V."/>
            <person name="Fowler G."/>
            <person name="Nazareth L."/>
            <person name="Reid J."/>
            <person name="Worley K."/>
            <person name="Petrosino J."/>
            <person name="Highlander S."/>
            <person name="Gibbs R."/>
        </authorList>
    </citation>
    <scope>NUCLEOTIDE SEQUENCE [LARGE SCALE GENOMIC DNA]</scope>
    <source>
        <strain evidence="4">ATCC 33269</strain>
    </source>
</reference>
<proteinExistence type="inferred from homology"/>
<dbReference type="EMBL" id="AEPE02000006">
    <property type="protein sequence ID" value="EFZ36219.1"/>
    <property type="molecule type" value="Genomic_DNA"/>
</dbReference>
<dbReference type="EC" id="2.7.6.5" evidence="4"/>
<dbReference type="GO" id="GO:0005886">
    <property type="term" value="C:plasma membrane"/>
    <property type="evidence" value="ECO:0007669"/>
    <property type="project" value="TreeGrafter"/>
</dbReference>
<feature type="domain" description="ACT" evidence="2">
    <location>
        <begin position="695"/>
        <end position="767"/>
    </location>
</feature>
<dbReference type="InterPro" id="IPR012675">
    <property type="entry name" value="Beta-grasp_dom_sf"/>
</dbReference>
<dbReference type="SUPFAM" id="SSF81301">
    <property type="entry name" value="Nucleotidyltransferase"/>
    <property type="match status" value="1"/>
</dbReference>
<comment type="caution">
    <text evidence="4">The sequence shown here is derived from an EMBL/GenBank/DDBJ whole genome shotgun (WGS) entry which is preliminary data.</text>
</comment>
<dbReference type="PANTHER" id="PTHR21262">
    <property type="entry name" value="GUANOSINE-3',5'-BIS DIPHOSPHATE 3'-PYROPHOSPHOHYDROLASE"/>
    <property type="match status" value="1"/>
</dbReference>
<dbReference type="FunFam" id="3.10.20.30:FF:000002">
    <property type="entry name" value="GTP pyrophosphokinase (RelA/SpoT)"/>
    <property type="match status" value="1"/>
</dbReference>
<dbReference type="HOGENOM" id="CLU_012300_3_2_10"/>
<evidence type="ECO:0000256" key="1">
    <source>
        <dbReference type="RuleBase" id="RU003847"/>
    </source>
</evidence>
<dbReference type="PROSITE" id="PS51671">
    <property type="entry name" value="ACT"/>
    <property type="match status" value="1"/>
</dbReference>
<dbReference type="PROSITE" id="PS51880">
    <property type="entry name" value="TGS"/>
    <property type="match status" value="1"/>
</dbReference>
<comment type="function">
    <text evidence="1">In eubacteria ppGpp (guanosine 3'-diphosphate 5'-diphosphate) is a mediator of the stringent response that coordinates a variety of cellular activities in response to changes in nutritional abundance.</text>
</comment>
<dbReference type="eggNOG" id="COG0317">
    <property type="taxonomic scope" value="Bacteria"/>
</dbReference>
<dbReference type="GO" id="GO:0015969">
    <property type="term" value="P:guanosine tetraphosphate metabolic process"/>
    <property type="evidence" value="ECO:0007669"/>
    <property type="project" value="InterPro"/>
</dbReference>
<dbReference type="InterPro" id="IPR045600">
    <property type="entry name" value="RelA/SpoT_AH_RIS"/>
</dbReference>
<dbReference type="CDD" id="cd01668">
    <property type="entry name" value="TGS_RSH"/>
    <property type="match status" value="1"/>
</dbReference>
<dbReference type="Pfam" id="PF13328">
    <property type="entry name" value="HD_4"/>
    <property type="match status" value="1"/>
</dbReference>
<dbReference type="Gene3D" id="1.10.3210.10">
    <property type="entry name" value="Hypothetical protein af1432"/>
    <property type="match status" value="1"/>
</dbReference>
<dbReference type="InterPro" id="IPR002912">
    <property type="entry name" value="ACT_dom"/>
</dbReference>
<dbReference type="AlphaFoldDB" id="E7RSL8"/>
<dbReference type="InterPro" id="IPR004095">
    <property type="entry name" value="TGS"/>
</dbReference>
<protein>
    <submittedName>
        <fullName evidence="4">RelA/SpoT family protein</fullName>
        <ecNumber evidence="4">2.7.6.5</ecNumber>
    </submittedName>
</protein>
<evidence type="ECO:0000313" key="4">
    <source>
        <dbReference type="EMBL" id="EFZ36219.1"/>
    </source>
</evidence>
<comment type="similarity">
    <text evidence="1">Belongs to the relA/spoT family.</text>
</comment>
<name>E7RSL8_9BACT</name>
<feature type="domain" description="TGS" evidence="3">
    <location>
        <begin position="432"/>
        <end position="493"/>
    </location>
</feature>
<dbReference type="InterPro" id="IPR004811">
    <property type="entry name" value="RelA/Spo_fam"/>
</dbReference>
<dbReference type="Proteomes" id="UP000005580">
    <property type="component" value="Unassembled WGS sequence"/>
</dbReference>
<dbReference type="CDD" id="cd04876">
    <property type="entry name" value="ACT_RelA-SpoT"/>
    <property type="match status" value="1"/>
</dbReference>
<dbReference type="Pfam" id="PF19296">
    <property type="entry name" value="RelA_AH_RIS"/>
    <property type="match status" value="1"/>
</dbReference>
<dbReference type="Pfam" id="PF13291">
    <property type="entry name" value="ACT_4"/>
    <property type="match status" value="1"/>
</dbReference>
<dbReference type="PANTHER" id="PTHR21262:SF31">
    <property type="entry name" value="GTP PYROPHOSPHOKINASE"/>
    <property type="match status" value="1"/>
</dbReference>
<dbReference type="Gene3D" id="3.30.460.10">
    <property type="entry name" value="Beta Polymerase, domain 2"/>
    <property type="match status" value="1"/>
</dbReference>
<dbReference type="GO" id="GO:0008728">
    <property type="term" value="F:GTP diphosphokinase activity"/>
    <property type="evidence" value="ECO:0007669"/>
    <property type="project" value="UniProtKB-EC"/>
</dbReference>
<sequence length="767" mass="88456">MENVTFAIAINRIPFRYMQHRLHPSLNRKQCMEAKFVFTEQEHESSKKIIASLRNAIGDSLKDNDFENIHEYLEAAIGNNHIHRDVFGLNPILNALQTAEIAVNEIGLKRDSVIAILLYTSVLDENTDLDTIRNTFGESTAHIIHGLVRIHDLYSKNPVIESENFRNLLLSFAEDMRVILIMIADRVNLMRQIRDTSNMQAQREVSEEASYLYAPLAHKLGLYKLKSELEDLSLKYLEHDAYYMIKDKLNTTKKSRDAYIERFIKPIEEKLDAAGLRYHMKGRTKSIHSIWQKMKKQRCGFEGIYDLFAIRIILNSPIEKEKMQCWQAYSIITDMYQPNPKRLRDWLSVPKSNGYESLHITVLGPENKWVEVQIRTERMDDIAERGLAAHWRYKGIKSEGALDEWLTSIRTALEAGDNMQVMDQFKLDLYEDEVYAFTPKGDLYKFPKGATVLDFAYHIHSGVGNTCVGGRINGKVVPMREMLHSGDQVEIITQNNQKPKRDWVNIVKTSRAKSKIRLALKETQAKDALYAKELLERRFKNKKIEVEEAVMSHLIKKMGFKEVSDFYKQIADEKLDPNEIIERYVEIRDHDFNINSNKTTQSADQYSYENPDEEIVKQNEDVLVIDRNLKGIDYSLAKCCHPIYGDPIFGFVTVNGGIKIHRTDCPNAPELRKRFGYRIVKARWSGKGNNLYSITLHIVGNDDIGIVNNITSIISKEEKIVMRSINIDSHDGLFSGNLIVQLNDTSHLDTLIKKIRTVKGVKQVTRI</sequence>
<dbReference type="InterPro" id="IPR043519">
    <property type="entry name" value="NT_sf"/>
</dbReference>
<dbReference type="SUPFAM" id="SSF81271">
    <property type="entry name" value="TGS-like"/>
    <property type="match status" value="1"/>
</dbReference>
<dbReference type="Gene3D" id="3.10.20.30">
    <property type="match status" value="1"/>
</dbReference>
<dbReference type="Gene3D" id="3.30.70.260">
    <property type="match status" value="1"/>
</dbReference>
<dbReference type="SMART" id="SM00954">
    <property type="entry name" value="RelA_SpoT"/>
    <property type="match status" value="1"/>
</dbReference>
<gene>
    <name evidence="4" type="primary">relA</name>
    <name evidence="4" type="ORF">HMPREF0663_12286</name>
</gene>
<dbReference type="STRING" id="28134.SAMN05444288_2120"/>
<evidence type="ECO:0000259" key="2">
    <source>
        <dbReference type="PROSITE" id="PS51671"/>
    </source>
</evidence>
<dbReference type="Pfam" id="PF02824">
    <property type="entry name" value="TGS"/>
    <property type="match status" value="1"/>
</dbReference>
<keyword evidence="5" id="KW-1185">Reference proteome</keyword>
<evidence type="ECO:0000259" key="3">
    <source>
        <dbReference type="PROSITE" id="PS51880"/>
    </source>
</evidence>
<accession>E7RSL8</accession>
<dbReference type="CDD" id="cd05399">
    <property type="entry name" value="NT_Rel-Spo_like"/>
    <property type="match status" value="1"/>
</dbReference>
<evidence type="ECO:0000313" key="5">
    <source>
        <dbReference type="Proteomes" id="UP000005580"/>
    </source>
</evidence>